<evidence type="ECO:0000313" key="1">
    <source>
        <dbReference type="EMBL" id="KAF0726627.1"/>
    </source>
</evidence>
<accession>A0A6G0WHI7</accession>
<proteinExistence type="predicted"/>
<dbReference type="SUPFAM" id="SSF52540">
    <property type="entry name" value="P-loop containing nucleoside triphosphate hydrolases"/>
    <property type="match status" value="1"/>
</dbReference>
<protein>
    <submittedName>
        <fullName evidence="1">Uncharacterized protein</fullName>
    </submittedName>
</protein>
<comment type="caution">
    <text evidence="1">The sequence shown here is derived from an EMBL/GenBank/DDBJ whole genome shotgun (WGS) entry which is preliminary data.</text>
</comment>
<dbReference type="PANTHER" id="PTHR33129:SF1">
    <property type="entry name" value="ATP-BINDING PROTEIN"/>
    <property type="match status" value="1"/>
</dbReference>
<dbReference type="InterPro" id="IPR027417">
    <property type="entry name" value="P-loop_NTPase"/>
</dbReference>
<sequence length="439" mass="49583">MASELCVWYILVDTNQTPMMEESSVKMQSGPNCRIDDFKKAVHAENSRTLKLIDAAQLDVYSNMAELQAENPVVLNPAKGMTQYDANMGCPLVVVAPVPSATEGPYKKQRVDIDPHPAPELPQIDISGPYVMIPAELLQMSAIGSKRDILLYRRAQVNELWQFLNDRVIAEKKLGYIVGPPGTGKSMATLSFVASLDRTQWRVIWIHLAKQFCSTFLDLGTNKSSLFDPLKFEFPEYLDGQNNLFVCLDGLDSIQGHNEMLRSIQKRLGRHGSNRFVVCSSMATPGKRKREDDKQVGVEFFHMHSWTRDEYREAVSNPEFFNLVKDNLDATLPSDVNDPTDLTSKDHLDDMVDLKFYYAGGSCRYMFDYQTQEVKLELRTGIISAMGKPRLIEDGYNEHQINKLFRVDKALDGDDEQTAVSGYAQSLFVEECGTNMFAQ</sequence>
<dbReference type="VEuPathDB" id="FungiDB:AeMF1_006006"/>
<evidence type="ECO:0000313" key="2">
    <source>
        <dbReference type="Proteomes" id="UP000481153"/>
    </source>
</evidence>
<dbReference type="Gene3D" id="3.40.50.300">
    <property type="entry name" value="P-loop containing nucleotide triphosphate hydrolases"/>
    <property type="match status" value="1"/>
</dbReference>
<keyword evidence="2" id="KW-1185">Reference proteome</keyword>
<dbReference type="EMBL" id="VJMJ01000213">
    <property type="protein sequence ID" value="KAF0726627.1"/>
    <property type="molecule type" value="Genomic_DNA"/>
</dbReference>
<dbReference type="Proteomes" id="UP000481153">
    <property type="component" value="Unassembled WGS sequence"/>
</dbReference>
<name>A0A6G0WHI7_9STRA</name>
<dbReference type="PANTHER" id="PTHR33129">
    <property type="entry name" value="PROTEIN KINASE DOMAIN-CONTAINING PROTEIN-RELATED"/>
    <property type="match status" value="1"/>
</dbReference>
<reference evidence="1 2" key="1">
    <citation type="submission" date="2019-07" db="EMBL/GenBank/DDBJ databases">
        <title>Genomics analysis of Aphanomyces spp. identifies a new class of oomycete effector associated with host adaptation.</title>
        <authorList>
            <person name="Gaulin E."/>
        </authorList>
    </citation>
    <scope>NUCLEOTIDE SEQUENCE [LARGE SCALE GENOMIC DNA]</scope>
    <source>
        <strain evidence="1 2">ATCC 201684</strain>
    </source>
</reference>
<dbReference type="AlphaFoldDB" id="A0A6G0WHI7"/>
<dbReference type="InterPro" id="IPR052980">
    <property type="entry name" value="Crinkler_effector"/>
</dbReference>
<gene>
    <name evidence="1" type="ORF">Ae201684_015247</name>
</gene>
<organism evidence="1 2">
    <name type="scientific">Aphanomyces euteiches</name>
    <dbReference type="NCBI Taxonomy" id="100861"/>
    <lineage>
        <taxon>Eukaryota</taxon>
        <taxon>Sar</taxon>
        <taxon>Stramenopiles</taxon>
        <taxon>Oomycota</taxon>
        <taxon>Saprolegniomycetes</taxon>
        <taxon>Saprolegniales</taxon>
        <taxon>Verrucalvaceae</taxon>
        <taxon>Aphanomyces</taxon>
    </lineage>
</organism>